<evidence type="ECO:0008006" key="4">
    <source>
        <dbReference type="Google" id="ProtNLM"/>
    </source>
</evidence>
<dbReference type="KEGG" id="vah:G7081_02935"/>
<gene>
    <name evidence="2" type="ORF">G7081_02935</name>
</gene>
<evidence type="ECO:0000313" key="2">
    <source>
        <dbReference type="EMBL" id="QIL46095.1"/>
    </source>
</evidence>
<organism evidence="2 3">
    <name type="scientific">Vagococcus coleopterorum</name>
    <dbReference type="NCBI Taxonomy" id="2714946"/>
    <lineage>
        <taxon>Bacteria</taxon>
        <taxon>Bacillati</taxon>
        <taxon>Bacillota</taxon>
        <taxon>Bacilli</taxon>
        <taxon>Lactobacillales</taxon>
        <taxon>Enterococcaceae</taxon>
        <taxon>Vagococcus</taxon>
    </lineage>
</organism>
<keyword evidence="1" id="KW-1133">Transmembrane helix</keyword>
<feature type="transmembrane region" description="Helical" evidence="1">
    <location>
        <begin position="44"/>
        <end position="65"/>
    </location>
</feature>
<keyword evidence="1" id="KW-0472">Membrane</keyword>
<dbReference type="EMBL" id="CP049886">
    <property type="protein sequence ID" value="QIL46095.1"/>
    <property type="molecule type" value="Genomic_DNA"/>
</dbReference>
<name>A0A6G8AMD7_9ENTE</name>
<dbReference type="Proteomes" id="UP000500890">
    <property type="component" value="Chromosome"/>
</dbReference>
<protein>
    <recommendedName>
        <fullName evidence="4">DUF3784 domain-containing protein</fullName>
    </recommendedName>
</protein>
<dbReference type="RefSeq" id="WP_166007246.1">
    <property type="nucleotide sequence ID" value="NZ_CP049886.1"/>
</dbReference>
<feature type="transmembrane region" description="Helical" evidence="1">
    <location>
        <begin position="71"/>
        <end position="89"/>
    </location>
</feature>
<sequence length="93" mass="10128">MLSIILIISIILLLAIGFFLTRKGTTFISVLAPDDKKEMATKTILSFGKATLALSILGLICLIINQQTITLIFISLMMVISAIFSIKLAKQLS</sequence>
<accession>A0A6G8AMD7</accession>
<evidence type="ECO:0000313" key="3">
    <source>
        <dbReference type="Proteomes" id="UP000500890"/>
    </source>
</evidence>
<feature type="transmembrane region" description="Helical" evidence="1">
    <location>
        <begin position="6"/>
        <end position="32"/>
    </location>
</feature>
<keyword evidence="1" id="KW-0812">Transmembrane</keyword>
<proteinExistence type="predicted"/>
<reference evidence="2 3" key="1">
    <citation type="submission" date="2020-03" db="EMBL/GenBank/DDBJ databases">
        <title>Vagococcus sp. nov., isolated from beetles.</title>
        <authorList>
            <person name="Hyun D.-W."/>
            <person name="Bae J.-W."/>
        </authorList>
    </citation>
    <scope>NUCLEOTIDE SEQUENCE [LARGE SCALE GENOMIC DNA]</scope>
    <source>
        <strain evidence="2 3">HDW17A</strain>
    </source>
</reference>
<dbReference type="AlphaFoldDB" id="A0A6G8AMD7"/>
<keyword evidence="3" id="KW-1185">Reference proteome</keyword>
<evidence type="ECO:0000256" key="1">
    <source>
        <dbReference type="SAM" id="Phobius"/>
    </source>
</evidence>